<dbReference type="AlphaFoldDB" id="A0A1B6JEQ5"/>
<feature type="transmembrane region" description="Helical" evidence="10">
    <location>
        <begin position="20"/>
        <end position="42"/>
    </location>
</feature>
<dbReference type="InterPro" id="IPR036272">
    <property type="entry name" value="Methuselah_N_sf"/>
</dbReference>
<keyword evidence="6" id="KW-0297">G-protein coupled receptor</keyword>
<feature type="non-terminal residue" evidence="12">
    <location>
        <position position="515"/>
    </location>
</feature>
<feature type="domain" description="G-protein coupled receptors family 2 profile 2" evidence="11">
    <location>
        <begin position="241"/>
        <end position="506"/>
    </location>
</feature>
<dbReference type="Pfam" id="PF06652">
    <property type="entry name" value="Methuselah_N"/>
    <property type="match status" value="1"/>
</dbReference>
<accession>A0A1B6JEQ5</accession>
<feature type="transmembrane region" description="Helical" evidence="10">
    <location>
        <begin position="277"/>
        <end position="296"/>
    </location>
</feature>
<feature type="transmembrane region" description="Helical" evidence="10">
    <location>
        <begin position="353"/>
        <end position="374"/>
    </location>
</feature>
<dbReference type="GO" id="GO:0008528">
    <property type="term" value="F:G protein-coupled peptide receptor activity"/>
    <property type="evidence" value="ECO:0007669"/>
    <property type="project" value="TreeGrafter"/>
</dbReference>
<dbReference type="PANTHER" id="PTHR47154:SF2">
    <property type="entry name" value="G-PROTEIN COUPLED RECEPTOR MTH-RELATED"/>
    <property type="match status" value="1"/>
</dbReference>
<dbReference type="SUPFAM" id="SSF63877">
    <property type="entry name" value="Methuselah ectodomain"/>
    <property type="match status" value="1"/>
</dbReference>
<evidence type="ECO:0000256" key="10">
    <source>
        <dbReference type="SAM" id="Phobius"/>
    </source>
</evidence>
<keyword evidence="3 10" id="KW-0812">Transmembrane</keyword>
<proteinExistence type="inferred from homology"/>
<evidence type="ECO:0000256" key="6">
    <source>
        <dbReference type="ARBA" id="ARBA00023040"/>
    </source>
</evidence>
<dbReference type="CDD" id="cd15039">
    <property type="entry name" value="7tmB3_Methuselah-like"/>
    <property type="match status" value="1"/>
</dbReference>
<evidence type="ECO:0000256" key="3">
    <source>
        <dbReference type="ARBA" id="ARBA00022692"/>
    </source>
</evidence>
<dbReference type="Pfam" id="PF00002">
    <property type="entry name" value="7tm_2"/>
    <property type="match status" value="1"/>
</dbReference>
<dbReference type="GO" id="GO:0007166">
    <property type="term" value="P:cell surface receptor signaling pathway"/>
    <property type="evidence" value="ECO:0007669"/>
    <property type="project" value="InterPro"/>
</dbReference>
<dbReference type="InterPro" id="IPR010596">
    <property type="entry name" value="Methuselah_N_dom"/>
</dbReference>
<dbReference type="InterPro" id="IPR023311">
    <property type="entry name" value="Methusela_ecto_dom_2"/>
</dbReference>
<dbReference type="EMBL" id="GECU01010087">
    <property type="protein sequence ID" value="JAS97619.1"/>
    <property type="molecule type" value="Transcribed_RNA"/>
</dbReference>
<dbReference type="InterPro" id="IPR000832">
    <property type="entry name" value="GPCR_2_secretin-like"/>
</dbReference>
<dbReference type="InterPro" id="IPR017981">
    <property type="entry name" value="GPCR_2-like_7TM"/>
</dbReference>
<feature type="transmembrane region" description="Helical" evidence="10">
    <location>
        <begin position="483"/>
        <end position="504"/>
    </location>
</feature>
<keyword evidence="5 10" id="KW-1133">Transmembrane helix</keyword>
<evidence type="ECO:0000256" key="8">
    <source>
        <dbReference type="ARBA" id="ARBA00023170"/>
    </source>
</evidence>
<organism evidence="12">
    <name type="scientific">Homalodisca liturata</name>
    <dbReference type="NCBI Taxonomy" id="320908"/>
    <lineage>
        <taxon>Eukaryota</taxon>
        <taxon>Metazoa</taxon>
        <taxon>Ecdysozoa</taxon>
        <taxon>Arthropoda</taxon>
        <taxon>Hexapoda</taxon>
        <taxon>Insecta</taxon>
        <taxon>Pterygota</taxon>
        <taxon>Neoptera</taxon>
        <taxon>Paraneoptera</taxon>
        <taxon>Hemiptera</taxon>
        <taxon>Auchenorrhyncha</taxon>
        <taxon>Membracoidea</taxon>
        <taxon>Cicadellidae</taxon>
        <taxon>Cicadellinae</taxon>
        <taxon>Proconiini</taxon>
        <taxon>Homalodisca</taxon>
    </lineage>
</organism>
<dbReference type="GO" id="GO:0005886">
    <property type="term" value="C:plasma membrane"/>
    <property type="evidence" value="ECO:0007669"/>
    <property type="project" value="TreeGrafter"/>
</dbReference>
<evidence type="ECO:0000256" key="4">
    <source>
        <dbReference type="ARBA" id="ARBA00022729"/>
    </source>
</evidence>
<name>A0A1B6JEQ5_9HEMI</name>
<evidence type="ECO:0000256" key="5">
    <source>
        <dbReference type="ARBA" id="ARBA00022989"/>
    </source>
</evidence>
<feature type="transmembrane region" description="Helical" evidence="10">
    <location>
        <begin position="308"/>
        <end position="333"/>
    </location>
</feature>
<comment type="subcellular location">
    <subcellularLocation>
        <location evidence="1">Membrane</location>
        <topology evidence="1">Multi-pass membrane protein</topology>
    </subcellularLocation>
</comment>
<feature type="transmembrane region" description="Helical" evidence="10">
    <location>
        <begin position="240"/>
        <end position="265"/>
    </location>
</feature>
<keyword evidence="9" id="KW-0807">Transducer</keyword>
<sequence>MAGRVTRQPSYITTKKSRRLEIIAVLCAIIVGIVVTLVIITVHRRTVSVSDRCGPKYPLFSVLLKDGSEDDDGGYVTEDLTYPSGTFWRENGSVFGCPCSVKPCIRKCCPPDHDFQPNSIDCVRSNTSYFEPLQHQVYSKPSNSQAVEDLVPVAVEDDHFSILYGDACGKNGQFLREPDQYVEDSTYLLEDGRLMTMDRNHLYLDQSQYCLEAFSGGDVIHTMECFEDQSELVVQKREGWVLFLLASGMIVSIPFFLATFLVYALLPQLQNLHGKSLMCHVTSLMIAYVCLAIVQIGKEAVSIKFCVMLSFIIQFTFLASFFWLNVMCFDIWWVFSGLMPPHGSIKEAEHKKFLVYSAYAWGAPLCISVISAIMEFLPAIPGTFIKPQFGIDRCWFKGADAQVLYFYLPIGVLVFANVTMFSTTSCRLKAHTSNTKVLQTEDSRRHHDNERQRFNLYLKLFVVMGVTWVMELVSFVVGGSRVIWLATDICNALQGLLIFVMFVCKPRILQLIRQR</sequence>
<dbReference type="PROSITE" id="PS50261">
    <property type="entry name" value="G_PROTEIN_RECEP_F2_4"/>
    <property type="match status" value="1"/>
</dbReference>
<keyword evidence="7 10" id="KW-0472">Membrane</keyword>
<keyword evidence="4" id="KW-0732">Signal</keyword>
<dbReference type="Gene3D" id="2.170.180.11">
    <property type="entry name" value="Methuselah ectodomain, domain 2"/>
    <property type="match status" value="1"/>
</dbReference>
<evidence type="ECO:0000256" key="7">
    <source>
        <dbReference type="ARBA" id="ARBA00023136"/>
    </source>
</evidence>
<evidence type="ECO:0000256" key="1">
    <source>
        <dbReference type="ARBA" id="ARBA00004141"/>
    </source>
</evidence>
<protein>
    <recommendedName>
        <fullName evidence="11">G-protein coupled receptors family 2 profile 2 domain-containing protein</fullName>
    </recommendedName>
</protein>
<dbReference type="PANTHER" id="PTHR47154">
    <property type="entry name" value="G-PROTEIN COUPLED RECEPTOR MTH-RELATED"/>
    <property type="match status" value="1"/>
</dbReference>
<keyword evidence="8" id="KW-0675">Receptor</keyword>
<feature type="transmembrane region" description="Helical" evidence="10">
    <location>
        <begin position="454"/>
        <end position="477"/>
    </location>
</feature>
<comment type="similarity">
    <text evidence="2">Belongs to the G-protein coupled receptor 2 family. Mth subfamily.</text>
</comment>
<evidence type="ECO:0000256" key="2">
    <source>
        <dbReference type="ARBA" id="ARBA00008979"/>
    </source>
</evidence>
<dbReference type="InterPro" id="IPR051384">
    <property type="entry name" value="Mth_GPCR"/>
</dbReference>
<evidence type="ECO:0000256" key="9">
    <source>
        <dbReference type="ARBA" id="ARBA00023224"/>
    </source>
</evidence>
<feature type="transmembrane region" description="Helical" evidence="10">
    <location>
        <begin position="404"/>
        <end position="423"/>
    </location>
</feature>
<evidence type="ECO:0000259" key="11">
    <source>
        <dbReference type="PROSITE" id="PS50261"/>
    </source>
</evidence>
<evidence type="ECO:0000313" key="12">
    <source>
        <dbReference type="EMBL" id="JAS97619.1"/>
    </source>
</evidence>
<reference evidence="12" key="1">
    <citation type="submission" date="2015-11" db="EMBL/GenBank/DDBJ databases">
        <title>De novo transcriptome assembly of four potential Pierce s Disease insect vectors from Arizona vineyards.</title>
        <authorList>
            <person name="Tassone E.E."/>
        </authorList>
    </citation>
    <scope>NUCLEOTIDE SEQUENCE</scope>
</reference>
<gene>
    <name evidence="12" type="ORF">g.35789</name>
</gene>
<dbReference type="Gene3D" id="1.20.1070.10">
    <property type="entry name" value="Rhodopsin 7-helix transmembrane proteins"/>
    <property type="match status" value="1"/>
</dbReference>